<keyword evidence="2" id="KW-0812">Transmembrane</keyword>
<evidence type="ECO:0000256" key="2">
    <source>
        <dbReference type="ARBA" id="ARBA00022692"/>
    </source>
</evidence>
<dbReference type="InterPro" id="IPR023299">
    <property type="entry name" value="ATPase_P-typ_cyto_dom_N"/>
</dbReference>
<name>A0A2N9IUC2_FAGSY</name>
<dbReference type="PRINTS" id="PR00119">
    <property type="entry name" value="CATATPASE"/>
</dbReference>
<dbReference type="GO" id="GO:0055070">
    <property type="term" value="P:copper ion homeostasis"/>
    <property type="evidence" value="ECO:0007669"/>
    <property type="project" value="TreeGrafter"/>
</dbReference>
<gene>
    <name evidence="7" type="ORF">FSB_LOCUS55766</name>
</gene>
<dbReference type="PROSITE" id="PS50878">
    <property type="entry name" value="RT_POL"/>
    <property type="match status" value="1"/>
</dbReference>
<dbReference type="EMBL" id="OIVN01006212">
    <property type="protein sequence ID" value="SPD27884.1"/>
    <property type="molecule type" value="Genomic_DNA"/>
</dbReference>
<dbReference type="InterPro" id="IPR036412">
    <property type="entry name" value="HAD-like_sf"/>
</dbReference>
<evidence type="ECO:0000256" key="3">
    <source>
        <dbReference type="ARBA" id="ARBA00022967"/>
    </source>
</evidence>
<dbReference type="SUPFAM" id="SSF81660">
    <property type="entry name" value="Metal cation-transporting ATPase, ATP-binding domain N"/>
    <property type="match status" value="1"/>
</dbReference>
<dbReference type="PANTHER" id="PTHR43520">
    <property type="entry name" value="ATP7, ISOFORM B"/>
    <property type="match status" value="1"/>
</dbReference>
<accession>A0A2N9IUC2</accession>
<dbReference type="Pfam" id="PF00702">
    <property type="entry name" value="Hydrolase"/>
    <property type="match status" value="1"/>
</dbReference>
<evidence type="ECO:0000259" key="6">
    <source>
        <dbReference type="PROSITE" id="PS50878"/>
    </source>
</evidence>
<protein>
    <recommendedName>
        <fullName evidence="6">Reverse transcriptase domain-containing protein</fullName>
    </recommendedName>
</protein>
<dbReference type="SUPFAM" id="SSF56672">
    <property type="entry name" value="DNA/RNA polymerases"/>
    <property type="match status" value="1"/>
</dbReference>
<dbReference type="SUPFAM" id="SSF56219">
    <property type="entry name" value="DNase I-like"/>
    <property type="match status" value="1"/>
</dbReference>
<proteinExistence type="predicted"/>
<dbReference type="Gene3D" id="3.60.10.10">
    <property type="entry name" value="Endonuclease/exonuclease/phosphatase"/>
    <property type="match status" value="1"/>
</dbReference>
<dbReference type="GO" id="GO:0043682">
    <property type="term" value="F:P-type divalent copper transporter activity"/>
    <property type="evidence" value="ECO:0007669"/>
    <property type="project" value="TreeGrafter"/>
</dbReference>
<dbReference type="InterPro" id="IPR023214">
    <property type="entry name" value="HAD_sf"/>
</dbReference>
<dbReference type="Pfam" id="PF03372">
    <property type="entry name" value="Exo_endo_phos"/>
    <property type="match status" value="1"/>
</dbReference>
<dbReference type="GO" id="GO:0005507">
    <property type="term" value="F:copper ion binding"/>
    <property type="evidence" value="ECO:0007669"/>
    <property type="project" value="TreeGrafter"/>
</dbReference>
<dbReference type="GO" id="GO:0005524">
    <property type="term" value="F:ATP binding"/>
    <property type="evidence" value="ECO:0007669"/>
    <property type="project" value="InterPro"/>
</dbReference>
<evidence type="ECO:0000256" key="1">
    <source>
        <dbReference type="ARBA" id="ARBA00004370"/>
    </source>
</evidence>
<dbReference type="InterPro" id="IPR018303">
    <property type="entry name" value="ATPase_P-typ_P_site"/>
</dbReference>
<dbReference type="InterPro" id="IPR000477">
    <property type="entry name" value="RT_dom"/>
</dbReference>
<dbReference type="GO" id="GO:0016887">
    <property type="term" value="F:ATP hydrolysis activity"/>
    <property type="evidence" value="ECO:0007669"/>
    <property type="project" value="InterPro"/>
</dbReference>
<comment type="subcellular location">
    <subcellularLocation>
        <location evidence="1">Membrane</location>
    </subcellularLocation>
</comment>
<feature type="domain" description="Reverse transcriptase" evidence="6">
    <location>
        <begin position="1413"/>
        <end position="1661"/>
    </location>
</feature>
<dbReference type="Pfam" id="PF00078">
    <property type="entry name" value="RVT_1"/>
    <property type="match status" value="1"/>
</dbReference>
<evidence type="ECO:0000313" key="7">
    <source>
        <dbReference type="EMBL" id="SPD27884.1"/>
    </source>
</evidence>
<dbReference type="GO" id="GO:0016020">
    <property type="term" value="C:membrane"/>
    <property type="evidence" value="ECO:0007669"/>
    <property type="project" value="UniProtKB-SubCell"/>
</dbReference>
<dbReference type="InterPro" id="IPR036691">
    <property type="entry name" value="Endo/exonu/phosph_ase_sf"/>
</dbReference>
<dbReference type="NCBIfam" id="TIGR01494">
    <property type="entry name" value="ATPase_P-type"/>
    <property type="match status" value="1"/>
</dbReference>
<dbReference type="Gene3D" id="3.40.50.1000">
    <property type="entry name" value="HAD superfamily/HAD-like"/>
    <property type="match status" value="1"/>
</dbReference>
<dbReference type="InterPro" id="IPR001757">
    <property type="entry name" value="P_typ_ATPase"/>
</dbReference>
<dbReference type="PROSITE" id="PS00154">
    <property type="entry name" value="ATPASE_E1_E2"/>
    <property type="match status" value="1"/>
</dbReference>
<sequence length="2201" mass="248133">MWLVVACPCALGLATPTAVLVGTSLGATRGLLWRGGSILERFSMVDTIVFDKTGTLTIGRPVVTKVVTPGCWVMPPTVLDLFSGWTGSLVPLEVSGIKKLRITERGNAHHTWSEVEVLKLAAGVESNTVHPVGKAIVEAARASDCQNTKVVDGTFVEEPGSGTVAIIENKKVSVGTLDWVQSLGLLLDVWWLSVAPVALLGDLGTTRLRWWLSVNVFVPPAGHPRWYSDLDHCSLRSPVLSISHRDSRISFDLTGGSRISLDLTGGRSLSDIIGGLGSLGSLSDISISLILSFFDRDPCPRLSSRSGSGRFSSISSRYKADSHRFRPVLALLLVVVVVASRLGRWFIAFNTLGCWLTAFDNLVSVVGSLLSTISARLSKHLEFSRTSWNGVNENSFPEEEDLKNQSVVYVGVDNALAGLIYFEDQIREDAGHVVESLSRQGINIYMLSGDKRSTAEYVGSVVGIPKEKVLSGVKPDEKKNFISKLQKDKNVVAMVGDGINDAAALALSDIGIAMGGAVGAASEVSSIVLMGNRLSQITSMQLLDALELSRLTMKTVKQNLWWAFAYNILLLTYLKKSDFCVLIGWRGFNKELTLLMHPILIEERSSHPRQGYTKPTDDKTQTRIPAKERLGPAASYADALRVLATQHEVVKGKALTSHNQISKDLKTSEVTQVEEDKANLPEKFLGAHPYCRLGTVTAIPKLRITLNAYGKRMVTWDRQKNEVELAGEGLNKNLLGQAAKKPTTLTRVEPEDIFSGPSSFEWGESSTNGNRPKQIWVPKIKGSSGGLIKKTCDVVEDVVDTSGATNDAVEDSVSSRDPALDLAHSAPGFSQDFTCLMLRTAREGECRRIRVGYYVGISISISRNITEYWGEWRREAFSTLLLGNSNMEWADEVEAESEPSFESLSLAVVACDNFREAIERRWRQPGESRTVASTNQSKARKGLNCKIKRSQIKNALKLWKGEVICLQETKLENISRSVVRSLWSNRFADWKFLESEGASGGVLIMWDKRVAEVQDCVKGQFTISCKFKNVQDQFEWAFSGVYGPNVDADCIILWEELAGVRSWWGIPWCIGGDFNTVRFPSEKLREGRLTGAMTNFSDFIAELGLIDLPLLEGQFTWSNNQDPPSKSRLDRFLLSSDWEDQFSHLVQKALPRFVSDHCPISLDSGTYIRGKSYFKFENMWLRHETFTGNVRQWWGSYDFQGSPSFVLASKLKVLKEDIKKWNKEVFGDVHFKKLELMKELQLLESKENQGLFTGEDRVHRLNTQSELERTLLLDEVSWRQKSRVQWLKEGDKNTKFFHRTANANRRNNCIEVMTHGELKWETQDEIQDGIVKFYQDLYSERENWRPVLGGVDFTSLEPEEATQLERPFSEEEVVLALNQISGEKAPGPDGFTLAFFHHCWDVVKKEVLESLQEFYVHEDFERSLNSTFVVLIPKKVGASDVKDFRPISLTGSIYRIISKVLANRLRGVLGSLLSPSQNVFIQGRQIQDSVLIANESLDSRLKSGIPSLICKLDLEKAYDHVNWKFLMYLLERCGFGVKWRNWVRFCISSVRFSVLINGTPCGFFPSSRGLRQGDSLSPLLFVLVMEALSRLMDKAVDRGYLEGFHVDNSNVSGLKAVSGLRINLGKSEIVPIGPVVDVEDLAQVLGGRIASLPMKYLGLPLGAKYKSKEIWNPILEKMERRLAGWKRSYLSKGGRLTLIKSTLSSLPTYFLSLFAVPSSVAHWIEKIQRDFLWGGIGEEFKYHLVNWRTICTPIQHGGLGLRQIIPFNQALLGMGGTRRRVGEGMGWSEEGLLRDAFPAIYHIALHKQATVSEYLSWHHEEMVWSVPLQRPLQDWELGEYTDLMAFLYQLKMKRTAVDQLRWACTTSGLFEVRSFYRLLTSNTTTNFPWRSIWQCRVPHKVAVFIWLVAQGKILTLDNLRRRRVWVLDWCFMCKRAGESVNHLMIHCEYAQELWSMIFCLFGVSWAMPQTTYDLLHCWRRKGLLDGRPVQVKIKESGKRHLCSVYLSKDGARWLAKGVEENITREGDLSFLRTYHENDQGDRQILDSMLIANECLDSRLKEGTPGVLCELDLEKAYDYVNWGFLIYLLRRYGHEQEALWKRVIDCKYGSEVHASIFGKIFGVVRNETNSFGVWILLEQLKTWELESIASFFDLLYSTKVKGIGGCFFPWKSIWQPKVPSRVSFFVWVAALGKFLTAENLRK</sequence>
<dbReference type="CDD" id="cd01650">
    <property type="entry name" value="RT_nLTR_like"/>
    <property type="match status" value="1"/>
</dbReference>
<dbReference type="Pfam" id="PF13966">
    <property type="entry name" value="zf-RVT"/>
    <property type="match status" value="1"/>
</dbReference>
<organism evidence="7">
    <name type="scientific">Fagus sylvatica</name>
    <name type="common">Beechnut</name>
    <dbReference type="NCBI Taxonomy" id="28930"/>
    <lineage>
        <taxon>Eukaryota</taxon>
        <taxon>Viridiplantae</taxon>
        <taxon>Streptophyta</taxon>
        <taxon>Embryophyta</taxon>
        <taxon>Tracheophyta</taxon>
        <taxon>Spermatophyta</taxon>
        <taxon>Magnoliopsida</taxon>
        <taxon>eudicotyledons</taxon>
        <taxon>Gunneridae</taxon>
        <taxon>Pentapetalae</taxon>
        <taxon>rosids</taxon>
        <taxon>fabids</taxon>
        <taxon>Fagales</taxon>
        <taxon>Fagaceae</taxon>
        <taxon>Fagus</taxon>
    </lineage>
</organism>
<dbReference type="SUPFAM" id="SSF56784">
    <property type="entry name" value="HAD-like"/>
    <property type="match status" value="1"/>
</dbReference>
<dbReference type="Gene3D" id="3.40.1110.10">
    <property type="entry name" value="Calcium-transporting ATPase, cytoplasmic domain N"/>
    <property type="match status" value="1"/>
</dbReference>
<keyword evidence="3" id="KW-1278">Translocase</keyword>
<dbReference type="InterPro" id="IPR043502">
    <property type="entry name" value="DNA/RNA_pol_sf"/>
</dbReference>
<dbReference type="InterPro" id="IPR005135">
    <property type="entry name" value="Endo/exonuclease/phosphatase"/>
</dbReference>
<evidence type="ECO:0000256" key="4">
    <source>
        <dbReference type="ARBA" id="ARBA00022989"/>
    </source>
</evidence>
<evidence type="ECO:0000256" key="5">
    <source>
        <dbReference type="ARBA" id="ARBA00023136"/>
    </source>
</evidence>
<keyword evidence="5" id="KW-0472">Membrane</keyword>
<dbReference type="PANTHER" id="PTHR43520:SF22">
    <property type="entry name" value="COPPER-TRANSPORTING ATPASE PAA1, CHLOROPLASTIC"/>
    <property type="match status" value="1"/>
</dbReference>
<dbReference type="InterPro" id="IPR026960">
    <property type="entry name" value="RVT-Znf"/>
</dbReference>
<reference evidence="7" key="1">
    <citation type="submission" date="2018-02" db="EMBL/GenBank/DDBJ databases">
        <authorList>
            <person name="Cohen D.B."/>
            <person name="Kent A.D."/>
        </authorList>
    </citation>
    <scope>NUCLEOTIDE SEQUENCE</scope>
</reference>
<keyword evidence="4" id="KW-1133">Transmembrane helix</keyword>